<feature type="domain" description="CCHC-type" evidence="3">
    <location>
        <begin position="191"/>
        <end position="206"/>
    </location>
</feature>
<dbReference type="EMBL" id="CAJVPL010004463">
    <property type="protein sequence ID" value="CAG8647810.1"/>
    <property type="molecule type" value="Genomic_DNA"/>
</dbReference>
<keyword evidence="1" id="KW-0479">Metal-binding</keyword>
<dbReference type="SUPFAM" id="SSF57756">
    <property type="entry name" value="Retrovirus zinc finger-like domains"/>
    <property type="match status" value="1"/>
</dbReference>
<evidence type="ECO:0000313" key="5">
    <source>
        <dbReference type="Proteomes" id="UP000789831"/>
    </source>
</evidence>
<dbReference type="SMART" id="SM00343">
    <property type="entry name" value="ZnF_C2HC"/>
    <property type="match status" value="1"/>
</dbReference>
<feature type="non-terminal residue" evidence="4">
    <location>
        <position position="316"/>
    </location>
</feature>
<feature type="region of interest" description="Disordered" evidence="2">
    <location>
        <begin position="133"/>
        <end position="166"/>
    </location>
</feature>
<feature type="region of interest" description="Disordered" evidence="2">
    <location>
        <begin position="85"/>
        <end position="104"/>
    </location>
</feature>
<evidence type="ECO:0000256" key="2">
    <source>
        <dbReference type="SAM" id="MobiDB-lite"/>
    </source>
</evidence>
<keyword evidence="1" id="KW-0862">Zinc</keyword>
<dbReference type="Proteomes" id="UP000789831">
    <property type="component" value="Unassembled WGS sequence"/>
</dbReference>
<keyword evidence="1" id="KW-0863">Zinc-finger</keyword>
<feature type="region of interest" description="Disordered" evidence="2">
    <location>
        <begin position="208"/>
        <end position="253"/>
    </location>
</feature>
<keyword evidence="5" id="KW-1185">Reference proteome</keyword>
<name>A0A9N9H0J6_9GLOM</name>
<proteinExistence type="predicted"/>
<gene>
    <name evidence="4" type="ORF">AGERDE_LOCUS11272</name>
</gene>
<protein>
    <submittedName>
        <fullName evidence="4">7310_t:CDS:1</fullName>
    </submittedName>
</protein>
<dbReference type="AlphaFoldDB" id="A0A9N9H0J6"/>
<evidence type="ECO:0000256" key="1">
    <source>
        <dbReference type="PROSITE-ProRule" id="PRU00047"/>
    </source>
</evidence>
<sequence length="316" mass="36330">HTLPFCQFWLWIETAGAKSYNRISQQTFQELVDYDYGEVHPTIIHQRILINFVYKRFVGTHTNEQNNSDNEDPEENNSNEYYSETIDAGTQTEGSDEERRSKKSIEDGNLIDFFSSENSHTDDEEEIIYIEETIINEDNDTSQTDEEQDDEPEQRESPSHEQENMVNVNDVLNASGYPARTTQYNRWPITCSNCGQEGHISTGCSKSIPTNSYQQNRGNGWQDRNNANNRNSHLQNNTRPNASSGSANNGQINNNTNTALLIQIQQLTDALQNGTEKEIFEEEPPEILARGVKREITLSFEEEEVEDWEKLFIQTD</sequence>
<comment type="caution">
    <text evidence="4">The sequence shown here is derived from an EMBL/GenBank/DDBJ whole genome shotgun (WGS) entry which is preliminary data.</text>
</comment>
<organism evidence="4 5">
    <name type="scientific">Ambispora gerdemannii</name>
    <dbReference type="NCBI Taxonomy" id="144530"/>
    <lineage>
        <taxon>Eukaryota</taxon>
        <taxon>Fungi</taxon>
        <taxon>Fungi incertae sedis</taxon>
        <taxon>Mucoromycota</taxon>
        <taxon>Glomeromycotina</taxon>
        <taxon>Glomeromycetes</taxon>
        <taxon>Archaeosporales</taxon>
        <taxon>Ambisporaceae</taxon>
        <taxon>Ambispora</taxon>
    </lineage>
</organism>
<feature type="compositionally biased region" description="Polar residues" evidence="2">
    <location>
        <begin position="208"/>
        <end position="240"/>
    </location>
</feature>
<dbReference type="GO" id="GO:0003676">
    <property type="term" value="F:nucleic acid binding"/>
    <property type="evidence" value="ECO:0007669"/>
    <property type="project" value="InterPro"/>
</dbReference>
<dbReference type="InterPro" id="IPR036875">
    <property type="entry name" value="Znf_CCHC_sf"/>
</dbReference>
<reference evidence="4" key="1">
    <citation type="submission" date="2021-06" db="EMBL/GenBank/DDBJ databases">
        <authorList>
            <person name="Kallberg Y."/>
            <person name="Tangrot J."/>
            <person name="Rosling A."/>
        </authorList>
    </citation>
    <scope>NUCLEOTIDE SEQUENCE</scope>
    <source>
        <strain evidence="4">MT106</strain>
    </source>
</reference>
<evidence type="ECO:0000259" key="3">
    <source>
        <dbReference type="PROSITE" id="PS50158"/>
    </source>
</evidence>
<evidence type="ECO:0000313" key="4">
    <source>
        <dbReference type="EMBL" id="CAG8647810.1"/>
    </source>
</evidence>
<dbReference type="PROSITE" id="PS50158">
    <property type="entry name" value="ZF_CCHC"/>
    <property type="match status" value="1"/>
</dbReference>
<feature type="compositionally biased region" description="Acidic residues" evidence="2">
    <location>
        <begin position="133"/>
        <end position="153"/>
    </location>
</feature>
<dbReference type="GO" id="GO:0008270">
    <property type="term" value="F:zinc ion binding"/>
    <property type="evidence" value="ECO:0007669"/>
    <property type="project" value="UniProtKB-KW"/>
</dbReference>
<feature type="compositionally biased region" description="Low complexity" evidence="2">
    <location>
        <begin position="241"/>
        <end position="253"/>
    </location>
</feature>
<feature type="compositionally biased region" description="Basic and acidic residues" evidence="2">
    <location>
        <begin position="154"/>
        <end position="163"/>
    </location>
</feature>
<dbReference type="InterPro" id="IPR001878">
    <property type="entry name" value="Znf_CCHC"/>
</dbReference>
<accession>A0A9N9H0J6</accession>